<dbReference type="AlphaFoldDB" id="A0A975GTP3"/>
<comment type="catalytic activity">
    <reaction evidence="11">
        <text>L-seryl-[protein] + ATP = O-phospho-L-seryl-[protein] + ADP + H(+)</text>
        <dbReference type="Rhea" id="RHEA:17989"/>
        <dbReference type="Rhea" id="RHEA-COMP:9863"/>
        <dbReference type="Rhea" id="RHEA-COMP:11604"/>
        <dbReference type="ChEBI" id="CHEBI:15378"/>
        <dbReference type="ChEBI" id="CHEBI:29999"/>
        <dbReference type="ChEBI" id="CHEBI:30616"/>
        <dbReference type="ChEBI" id="CHEBI:83421"/>
        <dbReference type="ChEBI" id="CHEBI:456216"/>
        <dbReference type="EC" id="2.7.11.1"/>
    </reaction>
</comment>
<dbReference type="InterPro" id="IPR057263">
    <property type="entry name" value="COR-B"/>
</dbReference>
<dbReference type="InterPro" id="IPR050216">
    <property type="entry name" value="LRR_domain-containing"/>
</dbReference>
<dbReference type="NCBIfam" id="TIGR00231">
    <property type="entry name" value="small_GTP"/>
    <property type="match status" value="1"/>
</dbReference>
<dbReference type="GO" id="GO:0005737">
    <property type="term" value="C:cytoplasm"/>
    <property type="evidence" value="ECO:0007669"/>
    <property type="project" value="TreeGrafter"/>
</dbReference>
<evidence type="ECO:0000256" key="7">
    <source>
        <dbReference type="ARBA" id="ARBA00022777"/>
    </source>
</evidence>
<dbReference type="SMART" id="SM00364">
    <property type="entry name" value="LRR_BAC"/>
    <property type="match status" value="4"/>
</dbReference>
<dbReference type="KEGG" id="dmm:dnm_092900"/>
<accession>A0A975GTP3</accession>
<evidence type="ECO:0000256" key="4">
    <source>
        <dbReference type="ARBA" id="ARBA00022679"/>
    </source>
</evidence>
<evidence type="ECO:0000313" key="14">
    <source>
        <dbReference type="Proteomes" id="UP000663722"/>
    </source>
</evidence>
<evidence type="ECO:0000256" key="6">
    <source>
        <dbReference type="ARBA" id="ARBA00022741"/>
    </source>
</evidence>
<dbReference type="SMART" id="SM00175">
    <property type="entry name" value="RAB"/>
    <property type="match status" value="1"/>
</dbReference>
<keyword evidence="6" id="KW-0547">Nucleotide-binding</keyword>
<dbReference type="InterPro" id="IPR001611">
    <property type="entry name" value="Leu-rich_rpt"/>
</dbReference>
<dbReference type="Gene3D" id="3.40.50.300">
    <property type="entry name" value="P-loop containing nucleotide triphosphate hydrolases"/>
    <property type="match status" value="1"/>
</dbReference>
<dbReference type="GO" id="GO:0005524">
    <property type="term" value="F:ATP binding"/>
    <property type="evidence" value="ECO:0007669"/>
    <property type="project" value="UniProtKB-KW"/>
</dbReference>
<keyword evidence="2" id="KW-0723">Serine/threonine-protein kinase</keyword>
<dbReference type="PROSITE" id="PS51424">
    <property type="entry name" value="ROC"/>
    <property type="match status" value="1"/>
</dbReference>
<dbReference type="Gene3D" id="3.30.70.1390">
    <property type="entry name" value="ROC domain from the Parkinson's disease-associated leucine-rich repeat kinase 2"/>
    <property type="match status" value="1"/>
</dbReference>
<dbReference type="Gene3D" id="1.10.10.2200">
    <property type="match status" value="1"/>
</dbReference>
<dbReference type="Gene3D" id="3.80.10.10">
    <property type="entry name" value="Ribonuclease Inhibitor"/>
    <property type="match status" value="1"/>
</dbReference>
<dbReference type="InterPro" id="IPR036388">
    <property type="entry name" value="WH-like_DNA-bd_sf"/>
</dbReference>
<dbReference type="Pfam" id="PF08477">
    <property type="entry name" value="Roc"/>
    <property type="match status" value="1"/>
</dbReference>
<keyword evidence="8" id="KW-0067">ATP-binding</keyword>
<dbReference type="InterPro" id="IPR003591">
    <property type="entry name" value="Leu-rich_rpt_typical-subtyp"/>
</dbReference>
<keyword evidence="9" id="KW-0342">GTP-binding</keyword>
<reference evidence="13" key="1">
    <citation type="journal article" date="2021" name="Microb. Physiol.">
        <title>Proteogenomic Insights into the Physiology of Marine, Sulfate-Reducing, Filamentous Desulfonema limicola and Desulfonema magnum.</title>
        <authorList>
            <person name="Schnaars V."/>
            <person name="Wohlbrand L."/>
            <person name="Scheve S."/>
            <person name="Hinrichs C."/>
            <person name="Reinhardt R."/>
            <person name="Rabus R."/>
        </authorList>
    </citation>
    <scope>NUCLEOTIDE SEQUENCE</scope>
    <source>
        <strain evidence="13">4be13</strain>
    </source>
</reference>
<evidence type="ECO:0000256" key="10">
    <source>
        <dbReference type="ARBA" id="ARBA00047899"/>
    </source>
</evidence>
<keyword evidence="3" id="KW-0433">Leucine-rich repeat</keyword>
<dbReference type="SMART" id="SM00365">
    <property type="entry name" value="LRR_SD22"/>
    <property type="match status" value="4"/>
</dbReference>
<evidence type="ECO:0000256" key="5">
    <source>
        <dbReference type="ARBA" id="ARBA00022737"/>
    </source>
</evidence>
<dbReference type="EMBL" id="CP061800">
    <property type="protein sequence ID" value="QTA93192.1"/>
    <property type="molecule type" value="Genomic_DNA"/>
</dbReference>
<evidence type="ECO:0000256" key="9">
    <source>
        <dbReference type="ARBA" id="ARBA00023134"/>
    </source>
</evidence>
<evidence type="ECO:0000256" key="8">
    <source>
        <dbReference type="ARBA" id="ARBA00022840"/>
    </source>
</evidence>
<dbReference type="Gene3D" id="3.30.310.200">
    <property type="match status" value="1"/>
</dbReference>
<dbReference type="SUPFAM" id="SSF52540">
    <property type="entry name" value="P-loop containing nucleoside triphosphate hydrolases"/>
    <property type="match status" value="1"/>
</dbReference>
<evidence type="ECO:0000256" key="11">
    <source>
        <dbReference type="ARBA" id="ARBA00048679"/>
    </source>
</evidence>
<protein>
    <recommendedName>
        <fullName evidence="1">non-specific serine/threonine protein kinase</fullName>
        <ecNumber evidence="1">2.7.11.1</ecNumber>
    </recommendedName>
</protein>
<dbReference type="EC" id="2.7.11.1" evidence="1"/>
<dbReference type="InterPro" id="IPR005225">
    <property type="entry name" value="Small_GTP-bd"/>
</dbReference>
<dbReference type="PANTHER" id="PTHR48051">
    <property type="match status" value="1"/>
</dbReference>
<dbReference type="InterPro" id="IPR027417">
    <property type="entry name" value="P-loop_NTPase"/>
</dbReference>
<evidence type="ECO:0000259" key="12">
    <source>
        <dbReference type="PROSITE" id="PS51424"/>
    </source>
</evidence>
<sequence length="601" mass="69785">MTRKKLLEIISKAEKEKSVELDLSERGITQLPGEIARLRHLTQLYLSANQLRELPKEIFQLKKLTILYLNSNQLRKLPGEIVQLKNLTILDLSSNQIRELPREIVQLKNLTILYLSSNQITRLPTEIVHLKKLKVLDMDHNPLTFPPMEIMDQGLSSVTDYLKKSDKGGQILYEAKLMIVGQGGVGKTCLTERLIMDNYSEHQTTEGIKIQSWELTAPDELKTRMMLNVWDFGGQEIYHSTHQFFLTRHSLYILVWDACQEDEHNSIANWLNIIETFAEDSPVLIVMNKSDERAKDLNFKELKQRYPQIIASAKASAKSGTGIDGLRELIRNQAYELPLMGTFWPSSWLNIRNALKDVSRDHVPYEKYLHLCKKSGIEENEAGTLSRYLHNLGIILHFQNDPLLKNTIILKPEWGTDAVYKVLDAQAVQKKNGMLYDNELAEIWTDQDLYPPDKYATILRLMTNFELAFPFSEGNRHIITEFLPPVEVSYYWNPQDFLQFEYHYNFLPAGVMTRLIVRMYEFLIIHNGKPLCWRKGAYFKYQGNEARVSITPRTKIVTIQIHGDTKQDFLAVIRSHFAAIHKTIKKIRFKKKNSLYLFSRV</sequence>
<dbReference type="RefSeq" id="WP_207680240.1">
    <property type="nucleotide sequence ID" value="NZ_CP061800.1"/>
</dbReference>
<dbReference type="PRINTS" id="PR00449">
    <property type="entry name" value="RASTRNSFRMNG"/>
</dbReference>
<dbReference type="Pfam" id="PF13855">
    <property type="entry name" value="LRR_8"/>
    <property type="match status" value="1"/>
</dbReference>
<dbReference type="PROSITE" id="PS51419">
    <property type="entry name" value="RAB"/>
    <property type="match status" value="1"/>
</dbReference>
<dbReference type="Proteomes" id="UP000663722">
    <property type="component" value="Chromosome"/>
</dbReference>
<evidence type="ECO:0000256" key="1">
    <source>
        <dbReference type="ARBA" id="ARBA00012513"/>
    </source>
</evidence>
<feature type="domain" description="Roc" evidence="12">
    <location>
        <begin position="168"/>
        <end position="337"/>
    </location>
</feature>
<dbReference type="InterPro" id="IPR032675">
    <property type="entry name" value="LRR_dom_sf"/>
</dbReference>
<dbReference type="Pfam" id="PF16095">
    <property type="entry name" value="COR-A"/>
    <property type="match status" value="1"/>
</dbReference>
<dbReference type="SMART" id="SM00369">
    <property type="entry name" value="LRR_TYP"/>
    <property type="match status" value="4"/>
</dbReference>
<evidence type="ECO:0000256" key="3">
    <source>
        <dbReference type="ARBA" id="ARBA00022614"/>
    </source>
</evidence>
<proteinExistence type="predicted"/>
<keyword evidence="4" id="KW-0808">Transferase</keyword>
<comment type="catalytic activity">
    <reaction evidence="10">
        <text>L-threonyl-[protein] + ATP = O-phospho-L-threonyl-[protein] + ADP + H(+)</text>
        <dbReference type="Rhea" id="RHEA:46608"/>
        <dbReference type="Rhea" id="RHEA-COMP:11060"/>
        <dbReference type="Rhea" id="RHEA-COMP:11605"/>
        <dbReference type="ChEBI" id="CHEBI:15378"/>
        <dbReference type="ChEBI" id="CHEBI:30013"/>
        <dbReference type="ChEBI" id="CHEBI:30616"/>
        <dbReference type="ChEBI" id="CHEBI:61977"/>
        <dbReference type="ChEBI" id="CHEBI:456216"/>
        <dbReference type="EC" id="2.7.11.1"/>
    </reaction>
</comment>
<evidence type="ECO:0000256" key="2">
    <source>
        <dbReference type="ARBA" id="ARBA00022527"/>
    </source>
</evidence>
<dbReference type="SMART" id="SM00173">
    <property type="entry name" value="RAS"/>
    <property type="match status" value="1"/>
</dbReference>
<dbReference type="InterPro" id="IPR032171">
    <property type="entry name" value="COR-A"/>
</dbReference>
<dbReference type="GO" id="GO:0004674">
    <property type="term" value="F:protein serine/threonine kinase activity"/>
    <property type="evidence" value="ECO:0007669"/>
    <property type="project" value="UniProtKB-KW"/>
</dbReference>
<dbReference type="PANTHER" id="PTHR48051:SF36">
    <property type="entry name" value="CASPASE FAMILY P20 DOMAIN-CONTAINING PROTEIN"/>
    <property type="match status" value="1"/>
</dbReference>
<dbReference type="Gene3D" id="1.10.10.10">
    <property type="entry name" value="Winged helix-like DNA-binding domain superfamily/Winged helix DNA-binding domain"/>
    <property type="match status" value="1"/>
</dbReference>
<organism evidence="13 14">
    <name type="scientific">Desulfonema magnum</name>
    <dbReference type="NCBI Taxonomy" id="45655"/>
    <lineage>
        <taxon>Bacteria</taxon>
        <taxon>Pseudomonadati</taxon>
        <taxon>Thermodesulfobacteriota</taxon>
        <taxon>Desulfobacteria</taxon>
        <taxon>Desulfobacterales</taxon>
        <taxon>Desulfococcaceae</taxon>
        <taxon>Desulfonema</taxon>
    </lineage>
</organism>
<dbReference type="Pfam" id="PF25497">
    <property type="entry name" value="COR-B"/>
    <property type="match status" value="1"/>
</dbReference>
<dbReference type="GO" id="GO:0005525">
    <property type="term" value="F:GTP binding"/>
    <property type="evidence" value="ECO:0007669"/>
    <property type="project" value="InterPro"/>
</dbReference>
<evidence type="ECO:0000313" key="13">
    <source>
        <dbReference type="EMBL" id="QTA93192.1"/>
    </source>
</evidence>
<dbReference type="SUPFAM" id="SSF52075">
    <property type="entry name" value="Outer arm dynein light chain 1"/>
    <property type="match status" value="1"/>
</dbReference>
<name>A0A975GTP3_9BACT</name>
<dbReference type="FunFam" id="3.80.10.10:FF:000307">
    <property type="entry name" value="Leucine-rich repeats and death domain-containing 1"/>
    <property type="match status" value="1"/>
</dbReference>
<dbReference type="PROSITE" id="PS51450">
    <property type="entry name" value="LRR"/>
    <property type="match status" value="4"/>
</dbReference>
<dbReference type="InterPro" id="IPR020859">
    <property type="entry name" value="ROC"/>
</dbReference>
<keyword evidence="14" id="KW-1185">Reference proteome</keyword>
<keyword evidence="7" id="KW-0418">Kinase</keyword>
<keyword evidence="5" id="KW-0677">Repeat</keyword>
<gene>
    <name evidence="13" type="ORF">dnm_092900</name>
</gene>